<dbReference type="RefSeq" id="WP_150956287.1">
    <property type="nucleotide sequence ID" value="NZ_VZRB01000037.1"/>
</dbReference>
<comment type="caution">
    <text evidence="1">The sequence shown here is derived from an EMBL/GenBank/DDBJ whole genome shotgun (WGS) entry which is preliminary data.</text>
</comment>
<evidence type="ECO:0000313" key="2">
    <source>
        <dbReference type="Proteomes" id="UP000442707"/>
    </source>
</evidence>
<gene>
    <name evidence="1" type="ORF">F7R91_34580</name>
</gene>
<organism evidence="1 2">
    <name type="scientific">Streptomyces luteolifulvus</name>
    <dbReference type="NCBI Taxonomy" id="2615112"/>
    <lineage>
        <taxon>Bacteria</taxon>
        <taxon>Bacillati</taxon>
        <taxon>Actinomycetota</taxon>
        <taxon>Actinomycetes</taxon>
        <taxon>Kitasatosporales</taxon>
        <taxon>Streptomycetaceae</taxon>
        <taxon>Streptomyces</taxon>
    </lineage>
</organism>
<accession>A0A6H9USR6</accession>
<proteinExistence type="predicted"/>
<reference evidence="1 2" key="1">
    <citation type="submission" date="2019-09" db="EMBL/GenBank/DDBJ databases">
        <title>Screening of Novel Bioactive Compounds from Soil-Associated.</title>
        <authorList>
            <person name="Zhao S."/>
        </authorList>
    </citation>
    <scope>NUCLEOTIDE SEQUENCE [LARGE SCALE GENOMIC DNA]</scope>
    <source>
        <strain evidence="1 2">HIT-DPA4</strain>
    </source>
</reference>
<dbReference type="Proteomes" id="UP000442707">
    <property type="component" value="Unassembled WGS sequence"/>
</dbReference>
<dbReference type="EMBL" id="VZRB01000037">
    <property type="protein sequence ID" value="KAB1140865.1"/>
    <property type="molecule type" value="Genomic_DNA"/>
</dbReference>
<dbReference type="AlphaFoldDB" id="A0A6H9USR6"/>
<name>A0A6H9USR6_9ACTN</name>
<sequence>MKAAADADFIRHEAAMPIFSTAQESGLELRGDVRRTGRVTRAIKDIIARSLESAWSGPVLRCILSARQGLPDRPQTGDVPLDCAAWHAGHDADVAGQPLGEAHDPAVTLALGMDQYGVTDGRTAPPRVVAYP</sequence>
<evidence type="ECO:0000313" key="1">
    <source>
        <dbReference type="EMBL" id="KAB1140865.1"/>
    </source>
</evidence>
<protein>
    <submittedName>
        <fullName evidence="1">Uncharacterized protein</fullName>
    </submittedName>
</protein>
<keyword evidence="2" id="KW-1185">Reference proteome</keyword>